<dbReference type="GO" id="GO:0004965">
    <property type="term" value="F:G protein-coupled GABA receptor activity"/>
    <property type="evidence" value="ECO:0007669"/>
    <property type="project" value="InterPro"/>
</dbReference>
<feature type="transmembrane region" description="Helical" evidence="10">
    <location>
        <begin position="867"/>
        <end position="888"/>
    </location>
</feature>
<keyword evidence="8" id="KW-0807">Transducer</keyword>
<evidence type="ECO:0000256" key="1">
    <source>
        <dbReference type="ARBA" id="ARBA00004141"/>
    </source>
</evidence>
<keyword evidence="2 10" id="KW-0812">Transmembrane</keyword>
<feature type="transmembrane region" description="Helical" evidence="10">
    <location>
        <begin position="742"/>
        <end position="761"/>
    </location>
</feature>
<dbReference type="AlphaFoldDB" id="A0AAD5X4M2"/>
<evidence type="ECO:0000256" key="3">
    <source>
        <dbReference type="ARBA" id="ARBA00022989"/>
    </source>
</evidence>
<evidence type="ECO:0000256" key="2">
    <source>
        <dbReference type="ARBA" id="ARBA00022692"/>
    </source>
</evidence>
<dbReference type="Pfam" id="PF00003">
    <property type="entry name" value="7tm_3"/>
    <property type="match status" value="1"/>
</dbReference>
<evidence type="ECO:0000256" key="7">
    <source>
        <dbReference type="ARBA" id="ARBA00023180"/>
    </source>
</evidence>
<keyword evidence="7" id="KW-0325">Glycoprotein</keyword>
<gene>
    <name evidence="12" type="ORF">HK097_007365</name>
</gene>
<evidence type="ECO:0000256" key="4">
    <source>
        <dbReference type="ARBA" id="ARBA00023040"/>
    </source>
</evidence>
<evidence type="ECO:0000256" key="9">
    <source>
        <dbReference type="SAM" id="MobiDB-lite"/>
    </source>
</evidence>
<dbReference type="PANTHER" id="PTHR10519">
    <property type="entry name" value="GABA-B RECEPTOR"/>
    <property type="match status" value="1"/>
</dbReference>
<feature type="region of interest" description="Disordered" evidence="9">
    <location>
        <begin position="995"/>
        <end position="1038"/>
    </location>
</feature>
<dbReference type="InterPro" id="IPR002455">
    <property type="entry name" value="GPCR3_GABA-B"/>
</dbReference>
<keyword evidence="4" id="KW-0297">G-protein coupled receptor</keyword>
<evidence type="ECO:0000256" key="10">
    <source>
        <dbReference type="SAM" id="Phobius"/>
    </source>
</evidence>
<organism evidence="12 13">
    <name type="scientific">Rhizophlyctis rosea</name>
    <dbReference type="NCBI Taxonomy" id="64517"/>
    <lineage>
        <taxon>Eukaryota</taxon>
        <taxon>Fungi</taxon>
        <taxon>Fungi incertae sedis</taxon>
        <taxon>Chytridiomycota</taxon>
        <taxon>Chytridiomycota incertae sedis</taxon>
        <taxon>Chytridiomycetes</taxon>
        <taxon>Rhizophlyctidales</taxon>
        <taxon>Rhizophlyctidaceae</taxon>
        <taxon>Rhizophlyctis</taxon>
    </lineage>
</organism>
<dbReference type="EMBL" id="JADGJD010000376">
    <property type="protein sequence ID" value="KAJ3051616.1"/>
    <property type="molecule type" value="Genomic_DNA"/>
</dbReference>
<dbReference type="PANTHER" id="PTHR10519:SF20">
    <property type="entry name" value="G-PROTEIN COUPLED RECEPTOR 156-RELATED"/>
    <property type="match status" value="1"/>
</dbReference>
<feature type="transmembrane region" description="Helical" evidence="10">
    <location>
        <begin position="709"/>
        <end position="730"/>
    </location>
</feature>
<dbReference type="GO" id="GO:0038039">
    <property type="term" value="C:G protein-coupled receptor heterodimeric complex"/>
    <property type="evidence" value="ECO:0007669"/>
    <property type="project" value="TreeGrafter"/>
</dbReference>
<comment type="caution">
    <text evidence="12">The sequence shown here is derived from an EMBL/GenBank/DDBJ whole genome shotgun (WGS) entry which is preliminary data.</text>
</comment>
<dbReference type="GO" id="GO:0007214">
    <property type="term" value="P:gamma-aminobutyric acid signaling pathway"/>
    <property type="evidence" value="ECO:0007669"/>
    <property type="project" value="TreeGrafter"/>
</dbReference>
<dbReference type="PROSITE" id="PS50259">
    <property type="entry name" value="G_PROTEIN_RECEP_F3_4"/>
    <property type="match status" value="1"/>
</dbReference>
<dbReference type="Gene3D" id="3.40.190.10">
    <property type="entry name" value="Periplasmic binding protein-like II"/>
    <property type="match status" value="1"/>
</dbReference>
<evidence type="ECO:0000313" key="13">
    <source>
        <dbReference type="Proteomes" id="UP001212841"/>
    </source>
</evidence>
<name>A0AAD5X4M2_9FUNG</name>
<feature type="transmembrane region" description="Helical" evidence="10">
    <location>
        <begin position="920"/>
        <end position="942"/>
    </location>
</feature>
<evidence type="ECO:0000313" key="12">
    <source>
        <dbReference type="EMBL" id="KAJ3051616.1"/>
    </source>
</evidence>
<evidence type="ECO:0000256" key="5">
    <source>
        <dbReference type="ARBA" id="ARBA00023136"/>
    </source>
</evidence>
<feature type="transmembrane region" description="Helical" evidence="10">
    <location>
        <begin position="837"/>
        <end position="855"/>
    </location>
</feature>
<dbReference type="Proteomes" id="UP001212841">
    <property type="component" value="Unassembled WGS sequence"/>
</dbReference>
<evidence type="ECO:0000256" key="8">
    <source>
        <dbReference type="ARBA" id="ARBA00023224"/>
    </source>
</evidence>
<proteinExistence type="predicted"/>
<protein>
    <recommendedName>
        <fullName evidence="11">G-protein coupled receptors family 3 profile domain-containing protein</fullName>
    </recommendedName>
</protein>
<reference evidence="12" key="1">
    <citation type="submission" date="2020-05" db="EMBL/GenBank/DDBJ databases">
        <title>Phylogenomic resolution of chytrid fungi.</title>
        <authorList>
            <person name="Stajich J.E."/>
            <person name="Amses K."/>
            <person name="Simmons R."/>
            <person name="Seto K."/>
            <person name="Myers J."/>
            <person name="Bonds A."/>
            <person name="Quandt C.A."/>
            <person name="Barry K."/>
            <person name="Liu P."/>
            <person name="Grigoriev I."/>
            <person name="Longcore J.E."/>
            <person name="James T.Y."/>
        </authorList>
    </citation>
    <scope>NUCLEOTIDE SEQUENCE</scope>
    <source>
        <strain evidence="12">JEL0318</strain>
    </source>
</reference>
<keyword evidence="5 10" id="KW-0472">Membrane</keyword>
<keyword evidence="13" id="KW-1185">Reference proteome</keyword>
<accession>A0AAD5X4M2</accession>
<keyword evidence="6" id="KW-0675">Receptor</keyword>
<evidence type="ECO:0000259" key="11">
    <source>
        <dbReference type="PROSITE" id="PS50259"/>
    </source>
</evidence>
<evidence type="ECO:0000256" key="6">
    <source>
        <dbReference type="ARBA" id="ARBA00023170"/>
    </source>
</evidence>
<feature type="transmembrane region" description="Helical" evidence="10">
    <location>
        <begin position="676"/>
        <end position="697"/>
    </location>
</feature>
<feature type="transmembrane region" description="Helical" evidence="10">
    <location>
        <begin position="781"/>
        <end position="804"/>
    </location>
</feature>
<comment type="subcellular location">
    <subcellularLocation>
        <location evidence="1">Membrane</location>
        <topology evidence="1">Multi-pass membrane protein</topology>
    </subcellularLocation>
</comment>
<sequence>MLDTFMDAATLADPKTFAPGYWTKVTIPLEYFRALMTVATNDVNRVIIQNAALGEYYAAMWLGNLTDWISPEQMPHYVDPPFLGPLNETTFDEITESIEAKRYALLTDGQSDNAQWGGDKGIKPEWSCAGPVPRGYSDLTDVYIRAFRDTTLNISIPMDVLHNVAYDEIMGTITYRGMYGGTALSFNARNIPNPVLGCALHNADFFVIGNVNTATYVLKVWYPEMNSNLPHVIAGYARWVKSKRIGDRDDYAVKLRTRLPNKMRGGRGYKKTGFDPAIDMEASALTLVTYSGQQYALPAWVESTSWSVRKNVLTAAGLKLPPPQTEWGTAWWKRWNMDVFTSYLETLYTNHSLRGVFNLPGGSYAETELQAFSGMFYGDTLYNATGRCGYDSNTINAWKKTILYYLSRPGMLGPRIPSNQTYYEEWLKEPINWNNPQLQTGPTINHPGWGNPQWLPTAFDIQECSADDCVSIYAPTGPAKLSAALVGIPFVSREPNIAYEALMGAIVQNEDLQVNCPVGYRNRGGISAWTSTSFTSEYQNGGKSFWSKYISHGVFPGYPAAQTASHYHTSVYSPITVVTNELVWKSDQINASQAIDRVCKIVNYATRPPCTSKFWNTTVVVDPKTNRGTINFDWRDDIEYHCRTDIELAQEDRLPDPVVNYLPSTAISPESMTGKVVLALGGIGMIIEYIMMVAFIWKRNCPVIRAASLIPSLIIMFGAILTLMSMMIRVGHVESFGWNQCFGTYWTFSIGFSTTLGALAMKTYRIDAIFRSENIVKITDLQIVICILLIDVPNVIISLLYQVLIVDPSGIERTPFPAYGVVLAQQDCPKSSKWPKIAYYAYNALVVIFAAIIAYRTRNAVSSYNENTFTIAAISLITVIACIIVPVLQSKRFMSSALMLFVGRKLILHSPTSVIDSPEATFYLVALGTFSASVLSTVVFAIPKLLIAFNFIAGEDIQKSLEQRVGLRPNIRASTVDKESADFLGDVGGFHESITMTKDGESGRPSTSAEEVDKVEDGGGVGLEVGLRKGSGKGGSLG</sequence>
<keyword evidence="3 10" id="KW-1133">Transmembrane helix</keyword>
<dbReference type="InterPro" id="IPR017978">
    <property type="entry name" value="GPCR_3_C"/>
</dbReference>
<feature type="domain" description="G-protein coupled receptors family 3 profile" evidence="11">
    <location>
        <begin position="673"/>
        <end position="884"/>
    </location>
</feature>